<comment type="similarity">
    <text evidence="2">Belongs to the TlyA family.</text>
</comment>
<keyword evidence="5" id="KW-0808">Transferase</keyword>
<dbReference type="RefSeq" id="WP_083972877.1">
    <property type="nucleotide sequence ID" value="NZ_CP014209.1"/>
</dbReference>
<reference evidence="5 6" key="1">
    <citation type="submission" date="2016-01" db="EMBL/GenBank/DDBJ databases">
        <title>Complete genome sequence of a soil Actinobacterium, Isoptericola dokdonensis DS-3.</title>
        <authorList>
            <person name="Kwon S.-K."/>
            <person name="Kim J.F."/>
        </authorList>
    </citation>
    <scope>NUCLEOTIDE SEQUENCE [LARGE SCALE GENOMIC DNA]</scope>
    <source>
        <strain evidence="5 6">DS-3</strain>
    </source>
</reference>
<dbReference type="PROSITE" id="PS50889">
    <property type="entry name" value="S4"/>
    <property type="match status" value="1"/>
</dbReference>
<keyword evidence="1 3" id="KW-0694">RNA-binding</keyword>
<dbReference type="SUPFAM" id="SSF53335">
    <property type="entry name" value="S-adenosyl-L-methionine-dependent methyltransferases"/>
    <property type="match status" value="1"/>
</dbReference>
<dbReference type="Gene3D" id="3.40.50.150">
    <property type="entry name" value="Vaccinia Virus protein VP39"/>
    <property type="match status" value="1"/>
</dbReference>
<dbReference type="Pfam" id="PF01479">
    <property type="entry name" value="S4"/>
    <property type="match status" value="1"/>
</dbReference>
<evidence type="ECO:0000313" key="5">
    <source>
        <dbReference type="EMBL" id="ANC30484.1"/>
    </source>
</evidence>
<dbReference type="KEGG" id="ido:I598_0909"/>
<dbReference type="EC" id="2.1.1.226" evidence="5"/>
<dbReference type="InterPro" id="IPR004538">
    <property type="entry name" value="Hemolysin_A/TlyA"/>
</dbReference>
<dbReference type="InterPro" id="IPR002877">
    <property type="entry name" value="RNA_MeTrfase_FtsJ_dom"/>
</dbReference>
<dbReference type="GO" id="GO:0032259">
    <property type="term" value="P:methylation"/>
    <property type="evidence" value="ECO:0007669"/>
    <property type="project" value="UniProtKB-KW"/>
</dbReference>
<proteinExistence type="inferred from homology"/>
<organism evidence="5 6">
    <name type="scientific">Isoptericola dokdonensis DS-3</name>
    <dbReference type="NCBI Taxonomy" id="1300344"/>
    <lineage>
        <taxon>Bacteria</taxon>
        <taxon>Bacillati</taxon>
        <taxon>Actinomycetota</taxon>
        <taxon>Actinomycetes</taxon>
        <taxon>Micrococcales</taxon>
        <taxon>Promicromonosporaceae</taxon>
        <taxon>Isoptericola</taxon>
    </lineage>
</organism>
<dbReference type="InterPro" id="IPR036986">
    <property type="entry name" value="S4_RNA-bd_sf"/>
</dbReference>
<dbReference type="AlphaFoldDB" id="A0A161IG24"/>
<keyword evidence="6" id="KW-1185">Reference proteome</keyword>
<dbReference type="SUPFAM" id="SSF55174">
    <property type="entry name" value="Alpha-L RNA-binding motif"/>
    <property type="match status" value="1"/>
</dbReference>
<feature type="domain" description="RNA-binding S4" evidence="4">
    <location>
        <begin position="3"/>
        <end position="77"/>
    </location>
</feature>
<dbReference type="EMBL" id="CP014209">
    <property type="protein sequence ID" value="ANC30484.1"/>
    <property type="molecule type" value="Genomic_DNA"/>
</dbReference>
<dbReference type="Proteomes" id="UP000076794">
    <property type="component" value="Chromosome"/>
</dbReference>
<dbReference type="InterPro" id="IPR029063">
    <property type="entry name" value="SAM-dependent_MTases_sf"/>
</dbReference>
<dbReference type="InterPro" id="IPR047048">
    <property type="entry name" value="TlyA"/>
</dbReference>
<evidence type="ECO:0000259" key="4">
    <source>
        <dbReference type="SMART" id="SM00363"/>
    </source>
</evidence>
<dbReference type="OrthoDB" id="9784736at2"/>
<keyword evidence="5" id="KW-0489">Methyltransferase</keyword>
<dbReference type="Gene3D" id="3.10.290.10">
    <property type="entry name" value="RNA-binding S4 domain"/>
    <property type="match status" value="1"/>
</dbReference>
<dbReference type="CDD" id="cd02440">
    <property type="entry name" value="AdoMet_MTases"/>
    <property type="match status" value="1"/>
</dbReference>
<dbReference type="SMART" id="SM00363">
    <property type="entry name" value="S4"/>
    <property type="match status" value="1"/>
</dbReference>
<dbReference type="InterPro" id="IPR002942">
    <property type="entry name" value="S4_RNA-bd"/>
</dbReference>
<sequence>MGERADVELVRRGLARSRRQAGELVTAGRVSVDGVVLVKPSVQVAEAALLAVEPDPQDPGWASRAGGKLAGALDALEAHETGRRLADRVPGARCLDLGASTGGFTDVLLRRGATSVVALDVGHGQLVPALRDDERVTVVEGFNVRDLTAGDLDPAPDVVVGDLSFISLVLVVPALARSVSPGTDVLLLVKPQFEVGRERLGAGGVVRDPAQQAGSVVAVAAAGAEHGLRPLAVVPSALPGPSGNREFFCWFVRDEGAVPVDDPVLREAAVTAVAWQPGGVPPVLEVATAREGGAR</sequence>
<dbReference type="PIRSF" id="PIRSF005578">
    <property type="entry name" value="TlyA"/>
    <property type="match status" value="1"/>
</dbReference>
<dbReference type="Pfam" id="PF01728">
    <property type="entry name" value="FtsJ"/>
    <property type="match status" value="1"/>
</dbReference>
<dbReference type="STRING" id="1300344.I598_0909"/>
<dbReference type="GO" id="GO:0003723">
    <property type="term" value="F:RNA binding"/>
    <property type="evidence" value="ECO:0007669"/>
    <property type="project" value="UniProtKB-KW"/>
</dbReference>
<evidence type="ECO:0000256" key="3">
    <source>
        <dbReference type="PROSITE-ProRule" id="PRU00182"/>
    </source>
</evidence>
<evidence type="ECO:0000313" key="6">
    <source>
        <dbReference type="Proteomes" id="UP000076794"/>
    </source>
</evidence>
<dbReference type="PATRIC" id="fig|1300344.3.peg.913"/>
<dbReference type="CDD" id="cd00165">
    <property type="entry name" value="S4"/>
    <property type="match status" value="1"/>
</dbReference>
<protein>
    <submittedName>
        <fullName evidence="5">16S/23S rRNA (Cytidine-2'-O)-methyltransferase TlyA</fullName>
        <ecNumber evidence="5">2.1.1.226</ecNumber>
    </submittedName>
</protein>
<evidence type="ECO:0000256" key="1">
    <source>
        <dbReference type="ARBA" id="ARBA00022884"/>
    </source>
</evidence>
<dbReference type="GO" id="GO:0008168">
    <property type="term" value="F:methyltransferase activity"/>
    <property type="evidence" value="ECO:0007669"/>
    <property type="project" value="UniProtKB-KW"/>
</dbReference>
<name>A0A161IG24_9MICO</name>
<evidence type="ECO:0000256" key="2">
    <source>
        <dbReference type="ARBA" id="ARBA00029460"/>
    </source>
</evidence>
<gene>
    <name evidence="5" type="primary">tlyA</name>
    <name evidence="5" type="ORF">I598_0909</name>
</gene>
<accession>A0A161IG24</accession>
<dbReference type="PANTHER" id="PTHR32319:SF0">
    <property type="entry name" value="BACTERIAL HEMOLYSIN-LIKE PROTEIN"/>
    <property type="match status" value="1"/>
</dbReference>
<dbReference type="PANTHER" id="PTHR32319">
    <property type="entry name" value="BACTERIAL HEMOLYSIN-LIKE PROTEIN"/>
    <property type="match status" value="1"/>
</dbReference>